<dbReference type="EMBL" id="JACHXG010000001">
    <property type="protein sequence ID" value="MBB3087159.1"/>
    <property type="molecule type" value="Genomic_DNA"/>
</dbReference>
<dbReference type="GO" id="GO:1901137">
    <property type="term" value="P:carbohydrate derivative biosynthetic process"/>
    <property type="evidence" value="ECO:0007669"/>
    <property type="project" value="UniProtKB-ARBA"/>
</dbReference>
<keyword evidence="1" id="KW-0328">Glycosyltransferase</keyword>
<dbReference type="AlphaFoldDB" id="A0A7W5F6J4"/>
<accession>A0A7W5F6J4</accession>
<evidence type="ECO:0000313" key="4">
    <source>
        <dbReference type="EMBL" id="MBB3087159.1"/>
    </source>
</evidence>
<organism evidence="4 5">
    <name type="scientific">Nocardioides albus</name>
    <dbReference type="NCBI Taxonomy" id="1841"/>
    <lineage>
        <taxon>Bacteria</taxon>
        <taxon>Bacillati</taxon>
        <taxon>Actinomycetota</taxon>
        <taxon>Actinomycetes</taxon>
        <taxon>Propionibacteriales</taxon>
        <taxon>Nocardioidaceae</taxon>
        <taxon>Nocardioides</taxon>
    </lineage>
</organism>
<dbReference type="Gene3D" id="3.40.50.2000">
    <property type="entry name" value="Glycogen Phosphorylase B"/>
    <property type="match status" value="2"/>
</dbReference>
<evidence type="ECO:0000256" key="2">
    <source>
        <dbReference type="ARBA" id="ARBA00022679"/>
    </source>
</evidence>
<protein>
    <submittedName>
        <fullName evidence="4">Glycosyltransferase involved in cell wall biosynthesis</fullName>
    </submittedName>
</protein>
<proteinExistence type="predicted"/>
<dbReference type="PANTHER" id="PTHR45947:SF3">
    <property type="entry name" value="SULFOQUINOVOSYL TRANSFERASE SQD2"/>
    <property type="match status" value="1"/>
</dbReference>
<evidence type="ECO:0000256" key="1">
    <source>
        <dbReference type="ARBA" id="ARBA00022676"/>
    </source>
</evidence>
<comment type="caution">
    <text evidence="4">The sequence shown here is derived from an EMBL/GenBank/DDBJ whole genome shotgun (WGS) entry which is preliminary data.</text>
</comment>
<dbReference type="InterPro" id="IPR028098">
    <property type="entry name" value="Glyco_trans_4-like_N"/>
</dbReference>
<evidence type="ECO:0000259" key="3">
    <source>
        <dbReference type="Pfam" id="PF13439"/>
    </source>
</evidence>
<keyword evidence="2 4" id="KW-0808">Transferase</keyword>
<gene>
    <name evidence="4" type="ORF">FHS12_000082</name>
</gene>
<dbReference type="SUPFAM" id="SSF53756">
    <property type="entry name" value="UDP-Glycosyltransferase/glycogen phosphorylase"/>
    <property type="match status" value="1"/>
</dbReference>
<keyword evidence="5" id="KW-1185">Reference proteome</keyword>
<feature type="domain" description="Glycosyltransferase subfamily 4-like N-terminal" evidence="3">
    <location>
        <begin position="12"/>
        <end position="110"/>
    </location>
</feature>
<dbReference type="PANTHER" id="PTHR45947">
    <property type="entry name" value="SULFOQUINOVOSYL TRANSFERASE SQD2"/>
    <property type="match status" value="1"/>
</dbReference>
<dbReference type="CDD" id="cd03801">
    <property type="entry name" value="GT4_PimA-like"/>
    <property type="match status" value="1"/>
</dbReference>
<dbReference type="Pfam" id="PF13692">
    <property type="entry name" value="Glyco_trans_1_4"/>
    <property type="match status" value="1"/>
</dbReference>
<dbReference type="InterPro" id="IPR050194">
    <property type="entry name" value="Glycosyltransferase_grp1"/>
</dbReference>
<dbReference type="RefSeq" id="WP_183541145.1">
    <property type="nucleotide sequence ID" value="NZ_BMQT01000001.1"/>
</dbReference>
<dbReference type="GO" id="GO:0016757">
    <property type="term" value="F:glycosyltransferase activity"/>
    <property type="evidence" value="ECO:0007669"/>
    <property type="project" value="UniProtKB-KW"/>
</dbReference>
<evidence type="ECO:0000313" key="5">
    <source>
        <dbReference type="Proteomes" id="UP000577707"/>
    </source>
</evidence>
<reference evidence="4 5" key="1">
    <citation type="submission" date="2020-08" db="EMBL/GenBank/DDBJ databases">
        <title>Genomic Encyclopedia of Type Strains, Phase III (KMG-III): the genomes of soil and plant-associated and newly described type strains.</title>
        <authorList>
            <person name="Whitman W."/>
        </authorList>
    </citation>
    <scope>NUCLEOTIDE SEQUENCE [LARGE SCALE GENOMIC DNA]</scope>
    <source>
        <strain evidence="4 5">CECT 3302</strain>
    </source>
</reference>
<sequence>MRILVYPHAMEIGGSQTNAIELAAAVRALGHEVVVYSPDGVLVDRLPDLGLERLPKRSSRIQPGPATASDLRRIVRERGIDVIHGYEWPPILEAYAATTALPGVACVGTVMSMSVAPFIPASIPLVVGTRTIQTETQAVRSGRVHLIEPPVDTEANSPEVRPPPPASLTDLDPATLRLVIVSRLVPDLKLEGILSAIAAVATLAETGAVQLMIVGGGSAEKQVRTAAATVNRRAGRDLVVTAGESQDPRWAYAWADICLGMGGSALRAMAFGKPLVVQGEDGYFELLDEHSLPGFLRHGWYGRGRGQAAGPANLIAALKPLLDDPATRDQLGGLARQTVTERFSLTAAAQVQEAIYRSALDGSAAPLRHTADSVRAFAGLAGYKVRRRVERLHGGSATDDFNASARTPARSR</sequence>
<dbReference type="Pfam" id="PF13439">
    <property type="entry name" value="Glyco_transf_4"/>
    <property type="match status" value="1"/>
</dbReference>
<name>A0A7W5F6J4_9ACTN</name>
<dbReference type="Proteomes" id="UP000577707">
    <property type="component" value="Unassembled WGS sequence"/>
</dbReference>